<keyword evidence="3" id="KW-1185">Reference proteome</keyword>
<sequence length="140" mass="14457">MPEKKALGVEDEDDGRDTPVTQSGLPPAGESDELDTTASEAEDPAPVAGDHLVQLKERGPPVQSPTHTGTPDGPLVGLTSGSTSVRADFATPATPITPHGPAEPARTREEASDPKDATSDESQPSHSAILQSEVAPSQEF</sequence>
<evidence type="ECO:0000256" key="1">
    <source>
        <dbReference type="SAM" id="MobiDB-lite"/>
    </source>
</evidence>
<dbReference type="RefSeq" id="XP_053018982.1">
    <property type="nucleotide sequence ID" value="XM_053167800.1"/>
</dbReference>
<organism evidence="2 3">
    <name type="scientific">Puccinia triticina</name>
    <dbReference type="NCBI Taxonomy" id="208348"/>
    <lineage>
        <taxon>Eukaryota</taxon>
        <taxon>Fungi</taxon>
        <taxon>Dikarya</taxon>
        <taxon>Basidiomycota</taxon>
        <taxon>Pucciniomycotina</taxon>
        <taxon>Pucciniomycetes</taxon>
        <taxon>Pucciniales</taxon>
        <taxon>Pucciniaceae</taxon>
        <taxon>Puccinia</taxon>
    </lineage>
</organism>
<evidence type="ECO:0000313" key="2">
    <source>
        <dbReference type="EMBL" id="WAQ83427.1"/>
    </source>
</evidence>
<feature type="compositionally biased region" description="Polar residues" evidence="1">
    <location>
        <begin position="120"/>
        <end position="130"/>
    </location>
</feature>
<proteinExistence type="predicted"/>
<dbReference type="EMBL" id="CP110423">
    <property type="protein sequence ID" value="WAQ83427.1"/>
    <property type="molecule type" value="Genomic_DNA"/>
</dbReference>
<name>A0ABY7CKT4_9BASI</name>
<feature type="region of interest" description="Disordered" evidence="1">
    <location>
        <begin position="1"/>
        <end position="140"/>
    </location>
</feature>
<accession>A0ABY7CKT4</accession>
<gene>
    <name evidence="2" type="ORF">PtA15_3A797</name>
</gene>
<feature type="compositionally biased region" description="Basic and acidic residues" evidence="1">
    <location>
        <begin position="105"/>
        <end position="118"/>
    </location>
</feature>
<dbReference type="GeneID" id="77808695"/>
<feature type="compositionally biased region" description="Acidic residues" evidence="1">
    <location>
        <begin position="30"/>
        <end position="43"/>
    </location>
</feature>
<reference evidence="2" key="1">
    <citation type="submission" date="2022-10" db="EMBL/GenBank/DDBJ databases">
        <title>Puccinia triticina Genome sequencing and assembly.</title>
        <authorList>
            <person name="Li C."/>
        </authorList>
    </citation>
    <scope>NUCLEOTIDE SEQUENCE</scope>
    <source>
        <strain evidence="2">Pt15</strain>
    </source>
</reference>
<dbReference type="Proteomes" id="UP001164743">
    <property type="component" value="Chromosome 3A"/>
</dbReference>
<evidence type="ECO:0000313" key="3">
    <source>
        <dbReference type="Proteomes" id="UP001164743"/>
    </source>
</evidence>
<protein>
    <submittedName>
        <fullName evidence="2">Uncharacterized protein</fullName>
    </submittedName>
</protein>